<dbReference type="InterPro" id="IPR011004">
    <property type="entry name" value="Trimer_LpxA-like_sf"/>
</dbReference>
<dbReference type="Pfam" id="PF00132">
    <property type="entry name" value="Hexapep"/>
    <property type="match status" value="1"/>
</dbReference>
<dbReference type="Proteomes" id="UP001299546">
    <property type="component" value="Unassembled WGS sequence"/>
</dbReference>
<dbReference type="InterPro" id="IPR050484">
    <property type="entry name" value="Transf_Hexapept/Carb_Anhydrase"/>
</dbReference>
<dbReference type="PANTHER" id="PTHR13061:SF29">
    <property type="entry name" value="GAMMA CARBONIC ANHYDRASE-LIKE 1, MITOCHONDRIAL-RELATED"/>
    <property type="match status" value="1"/>
</dbReference>
<gene>
    <name evidence="1" type="ORF">LIZ65_01050</name>
</gene>
<dbReference type="EMBL" id="JAJCIS010000001">
    <property type="protein sequence ID" value="MCB7385860.1"/>
    <property type="molecule type" value="Genomic_DNA"/>
</dbReference>
<protein>
    <submittedName>
        <fullName evidence="1">Gamma carbonic anhydrase family protein</fullName>
    </submittedName>
</protein>
<dbReference type="RefSeq" id="WP_066731825.1">
    <property type="nucleotide sequence ID" value="NZ_JAJCIQ010000001.1"/>
</dbReference>
<reference evidence="1 2" key="1">
    <citation type="submission" date="2021-10" db="EMBL/GenBank/DDBJ databases">
        <title>Collection of gut derived symbiotic bacterial strains cultured from healthy donors.</title>
        <authorList>
            <person name="Lin H."/>
            <person name="Littmann E."/>
            <person name="Kohout C."/>
            <person name="Pamer E.G."/>
        </authorList>
    </citation>
    <scope>NUCLEOTIDE SEQUENCE [LARGE SCALE GENOMIC DNA]</scope>
    <source>
        <strain evidence="1 2">DFI.1.165</strain>
    </source>
</reference>
<sequence length="167" mass="17453">MTNNQIPQIAPTAHIAPQSVIVGDITIGENTSIFYYSVLRGDDAPITVGSGTNIQENCTVHTSTDSPTVIGDRVTIGHNAVIHACTIGDESLIGMGAIILDGAVVGRRCLIAAGSLVTKHTQIPDGMLVMGSPAKVKRPLTESEIKGLLDSSSEYACTGKHLFGNIE</sequence>
<dbReference type="SUPFAM" id="SSF51161">
    <property type="entry name" value="Trimeric LpxA-like enzymes"/>
    <property type="match status" value="1"/>
</dbReference>
<dbReference type="InterPro" id="IPR001451">
    <property type="entry name" value="Hexapep"/>
</dbReference>
<accession>A0ABS8DBR2</accession>
<dbReference type="CDD" id="cd04645">
    <property type="entry name" value="LbH_gamma_CA_like"/>
    <property type="match status" value="1"/>
</dbReference>
<keyword evidence="2" id="KW-1185">Reference proteome</keyword>
<evidence type="ECO:0000313" key="2">
    <source>
        <dbReference type="Proteomes" id="UP001299546"/>
    </source>
</evidence>
<dbReference type="Gene3D" id="2.160.10.10">
    <property type="entry name" value="Hexapeptide repeat proteins"/>
    <property type="match status" value="1"/>
</dbReference>
<dbReference type="InterPro" id="IPR047324">
    <property type="entry name" value="LbH_gamma_CA-like"/>
</dbReference>
<comment type="caution">
    <text evidence="1">The sequence shown here is derived from an EMBL/GenBank/DDBJ whole genome shotgun (WGS) entry which is preliminary data.</text>
</comment>
<name>A0ABS8DBR2_9FIRM</name>
<evidence type="ECO:0000313" key="1">
    <source>
        <dbReference type="EMBL" id="MCB7385860.1"/>
    </source>
</evidence>
<proteinExistence type="predicted"/>
<dbReference type="PANTHER" id="PTHR13061">
    <property type="entry name" value="DYNACTIN SUBUNIT P25"/>
    <property type="match status" value="1"/>
</dbReference>
<organism evidence="1 2">
    <name type="scientific">Bariatricus massiliensis</name>
    <dbReference type="NCBI Taxonomy" id="1745713"/>
    <lineage>
        <taxon>Bacteria</taxon>
        <taxon>Bacillati</taxon>
        <taxon>Bacillota</taxon>
        <taxon>Clostridia</taxon>
        <taxon>Lachnospirales</taxon>
        <taxon>Lachnospiraceae</taxon>
        <taxon>Bariatricus</taxon>
    </lineage>
</organism>